<protein>
    <submittedName>
        <fullName evidence="3">EamA-like transporter family protein</fullName>
    </submittedName>
</protein>
<comment type="caution">
    <text evidence="3">The sequence shown here is derived from an EMBL/GenBank/DDBJ whole genome shotgun (WGS) entry which is preliminary data.</text>
</comment>
<feature type="transmembrane region" description="Helical" evidence="1">
    <location>
        <begin position="125"/>
        <end position="141"/>
    </location>
</feature>
<feature type="transmembrane region" description="Helical" evidence="1">
    <location>
        <begin position="97"/>
        <end position="118"/>
    </location>
</feature>
<organism evidence="3 4">
    <name type="scientific">Shimia abyssi</name>
    <dbReference type="NCBI Taxonomy" id="1662395"/>
    <lineage>
        <taxon>Bacteria</taxon>
        <taxon>Pseudomonadati</taxon>
        <taxon>Pseudomonadota</taxon>
        <taxon>Alphaproteobacteria</taxon>
        <taxon>Rhodobacterales</taxon>
        <taxon>Roseobacteraceae</taxon>
    </lineage>
</organism>
<feature type="transmembrane region" description="Helical" evidence="1">
    <location>
        <begin position="187"/>
        <end position="210"/>
    </location>
</feature>
<dbReference type="RefSeq" id="WP_106608326.1">
    <property type="nucleotide sequence ID" value="NZ_PYGJ01000005.1"/>
</dbReference>
<keyword evidence="1" id="KW-0812">Transmembrane</keyword>
<dbReference type="OrthoDB" id="5243804at2"/>
<feature type="domain" description="EamA" evidence="2">
    <location>
        <begin position="159"/>
        <end position="296"/>
    </location>
</feature>
<gene>
    <name evidence="3" type="ORF">CLV88_10587</name>
</gene>
<feature type="transmembrane region" description="Helical" evidence="1">
    <location>
        <begin position="35"/>
        <end position="57"/>
    </location>
</feature>
<dbReference type="Pfam" id="PF00892">
    <property type="entry name" value="EamA"/>
    <property type="match status" value="1"/>
</dbReference>
<dbReference type="SUPFAM" id="SSF103481">
    <property type="entry name" value="Multidrug resistance efflux transporter EmrE"/>
    <property type="match status" value="2"/>
</dbReference>
<feature type="transmembrane region" description="Helical" evidence="1">
    <location>
        <begin position="153"/>
        <end position="175"/>
    </location>
</feature>
<feature type="transmembrane region" description="Helical" evidence="1">
    <location>
        <begin position="222"/>
        <end position="245"/>
    </location>
</feature>
<feature type="transmembrane region" description="Helical" evidence="1">
    <location>
        <begin position="279"/>
        <end position="298"/>
    </location>
</feature>
<dbReference type="AlphaFoldDB" id="A0A2P8FD69"/>
<dbReference type="InterPro" id="IPR037185">
    <property type="entry name" value="EmrE-like"/>
</dbReference>
<dbReference type="InterPro" id="IPR000620">
    <property type="entry name" value="EamA_dom"/>
</dbReference>
<sequence length="299" mass="31242">MELWIAASLAAALFQTVRFMLQKHLAKVSLSAAGATFARFVYSAPVAVLVLLIVLWGARPEVSVSGAAFWTYGVVGGAAQITATVCTVMLFGRRNLAVGMTLIKSEVLLTVLIGLVVLGERISGVGLAAIVVGVAGVLILSGPVEGGVGLRRFWTPSAALGIAAGALFGVSAVCYRGATLEVASDAPLLRALVTLAAVTSMQMVGLWVWLRVREPGEVARVLGAWRTAGFVGLTSMAGSFSWFVAFTLQNAAYVKAVGQIELVFGIIATVLFFREKISGREFAGIGLLAISILGLIVWS</sequence>
<evidence type="ECO:0000313" key="3">
    <source>
        <dbReference type="EMBL" id="PSL19665.1"/>
    </source>
</evidence>
<accession>A0A2P8FD69</accession>
<feature type="transmembrane region" description="Helical" evidence="1">
    <location>
        <begin position="69"/>
        <end position="91"/>
    </location>
</feature>
<proteinExistence type="predicted"/>
<dbReference type="GO" id="GO:0016020">
    <property type="term" value="C:membrane"/>
    <property type="evidence" value="ECO:0007669"/>
    <property type="project" value="InterPro"/>
</dbReference>
<keyword evidence="4" id="KW-1185">Reference proteome</keyword>
<reference evidence="3 4" key="1">
    <citation type="submission" date="2018-03" db="EMBL/GenBank/DDBJ databases">
        <title>Genomic Encyclopedia of Archaeal and Bacterial Type Strains, Phase II (KMG-II): from individual species to whole genera.</title>
        <authorList>
            <person name="Goeker M."/>
        </authorList>
    </citation>
    <scope>NUCLEOTIDE SEQUENCE [LARGE SCALE GENOMIC DNA]</scope>
    <source>
        <strain evidence="3 4">DSM 100673</strain>
    </source>
</reference>
<keyword evidence="1" id="KW-0472">Membrane</keyword>
<dbReference type="Proteomes" id="UP000240418">
    <property type="component" value="Unassembled WGS sequence"/>
</dbReference>
<evidence type="ECO:0000259" key="2">
    <source>
        <dbReference type="Pfam" id="PF00892"/>
    </source>
</evidence>
<dbReference type="EMBL" id="PYGJ01000005">
    <property type="protein sequence ID" value="PSL19665.1"/>
    <property type="molecule type" value="Genomic_DNA"/>
</dbReference>
<name>A0A2P8FD69_9RHOB</name>
<evidence type="ECO:0000256" key="1">
    <source>
        <dbReference type="SAM" id="Phobius"/>
    </source>
</evidence>
<feature type="transmembrane region" description="Helical" evidence="1">
    <location>
        <begin position="252"/>
        <end position="273"/>
    </location>
</feature>
<evidence type="ECO:0000313" key="4">
    <source>
        <dbReference type="Proteomes" id="UP000240418"/>
    </source>
</evidence>
<keyword evidence="1" id="KW-1133">Transmembrane helix</keyword>